<evidence type="ECO:0000313" key="2">
    <source>
        <dbReference type="EMBL" id="MCI35962.1"/>
    </source>
</evidence>
<feature type="chain" id="PRO_5017396408" evidence="1">
    <location>
        <begin position="16"/>
        <end position="46"/>
    </location>
</feature>
<comment type="caution">
    <text evidence="2">The sequence shown here is derived from an EMBL/GenBank/DDBJ whole genome shotgun (WGS) entry which is preliminary data.</text>
</comment>
<reference evidence="2 3" key="1">
    <citation type="journal article" date="2018" name="Front. Plant Sci.">
        <title>Red Clover (Trifolium pratense) and Zigzag Clover (T. medium) - A Picture of Genomic Similarities and Differences.</title>
        <authorList>
            <person name="Dluhosova J."/>
            <person name="Istvanek J."/>
            <person name="Nedelnik J."/>
            <person name="Repkova J."/>
        </authorList>
    </citation>
    <scope>NUCLEOTIDE SEQUENCE [LARGE SCALE GENOMIC DNA]</scope>
    <source>
        <strain evidence="3">cv. 10/8</strain>
        <tissue evidence="2">Leaf</tissue>
    </source>
</reference>
<keyword evidence="1" id="KW-0732">Signal</keyword>
<organism evidence="2 3">
    <name type="scientific">Trifolium medium</name>
    <dbReference type="NCBI Taxonomy" id="97028"/>
    <lineage>
        <taxon>Eukaryota</taxon>
        <taxon>Viridiplantae</taxon>
        <taxon>Streptophyta</taxon>
        <taxon>Embryophyta</taxon>
        <taxon>Tracheophyta</taxon>
        <taxon>Spermatophyta</taxon>
        <taxon>Magnoliopsida</taxon>
        <taxon>eudicotyledons</taxon>
        <taxon>Gunneridae</taxon>
        <taxon>Pentapetalae</taxon>
        <taxon>rosids</taxon>
        <taxon>fabids</taxon>
        <taxon>Fabales</taxon>
        <taxon>Fabaceae</taxon>
        <taxon>Papilionoideae</taxon>
        <taxon>50 kb inversion clade</taxon>
        <taxon>NPAAA clade</taxon>
        <taxon>Hologalegina</taxon>
        <taxon>IRL clade</taxon>
        <taxon>Trifolieae</taxon>
        <taxon>Trifolium</taxon>
    </lineage>
</organism>
<dbReference type="AlphaFoldDB" id="A0A392RIJ5"/>
<proteinExistence type="predicted"/>
<protein>
    <submittedName>
        <fullName evidence="2">Uncharacterized protein</fullName>
    </submittedName>
</protein>
<evidence type="ECO:0000256" key="1">
    <source>
        <dbReference type="SAM" id="SignalP"/>
    </source>
</evidence>
<name>A0A392RIJ5_9FABA</name>
<sequence>MVLAIGLVLLSDGSLFRCCLLYQMAADLVLLSDGLDLLAADCYYWL</sequence>
<evidence type="ECO:0000313" key="3">
    <source>
        <dbReference type="Proteomes" id="UP000265520"/>
    </source>
</evidence>
<dbReference type="EMBL" id="LXQA010228802">
    <property type="protein sequence ID" value="MCI35962.1"/>
    <property type="molecule type" value="Genomic_DNA"/>
</dbReference>
<keyword evidence="3" id="KW-1185">Reference proteome</keyword>
<feature type="signal peptide" evidence="1">
    <location>
        <begin position="1"/>
        <end position="15"/>
    </location>
</feature>
<accession>A0A392RIJ5</accession>
<dbReference type="Proteomes" id="UP000265520">
    <property type="component" value="Unassembled WGS sequence"/>
</dbReference>